<reference evidence="4 5" key="1">
    <citation type="submission" date="2015-04" db="EMBL/GenBank/DDBJ databases">
        <title>Whole genome shotgun sequence of Sphingomonas changbaiensis NBRC 104936.</title>
        <authorList>
            <person name="Katano-Makiyama Y."/>
            <person name="Hosoyama A."/>
            <person name="Hashimoto M."/>
            <person name="Noguchi M."/>
            <person name="Tsuchikane K."/>
            <person name="Ohji S."/>
            <person name="Yamazoe A."/>
            <person name="Ichikawa N."/>
            <person name="Kimura A."/>
            <person name="Fujita N."/>
        </authorList>
    </citation>
    <scope>NUCLEOTIDE SEQUENCE [LARGE SCALE GENOMIC DNA]</scope>
    <source>
        <strain evidence="4 5">NBRC 104936</strain>
    </source>
</reference>
<sequence length="1013" mass="108094">MIRSCLLAAAAGAALAQPVSAAPTDPLSIQESFRIGTSGVRCTAQLRPLDPKLQGMFDRGYAIVCRDAAAPVGSLYALKGGDQARLADADRRCDAPKAAEVPGLAEVSAQDCEGADKLNYRTYSVTRGGTLYASQGLTGYDSALKLGLASIVTDRPADGEVQVAVTAAGDPAAFARVQAGALDPEGALSEAYARNNSGSYAEAAEFFQTLYERTAGSDDAPRATEYLANQGLQQSNLGNVPAADAAFAEAEQRGAADDPIAGRLLRNYRAIHQMNQRRPAEALQELDRKVAAVDRYSQEAISGAEITPQLAQEINRTNAALNRTGGLDTRLTPFERAQILDAQAEQLRGIALRMQRRYPEALQLLERADRDFAAVRQGRVISTAFMRADAMAEAGLVREMTGNPGAAESALKNAIALLETNYPQSAALLQAKSRLAAFYARQNRADEAMKLYQEVVADSERVPGAAAAVRQALAPYFALLASRSASDPAAAGAMFAANQVFVRPGVAQTQAVLARELSEGDDEAAMLFREAVNQSREVVRQSGDVAQLAAANPAEGSDAAKTLAAARDKLATLEREQTALQSRLSKYPRYRVLSPQTLTLADLQKILKPGEAYYQLRLVGEDAYAVFATPDRAQAVKLDLTAAQLGDTVAKLRDTIVTVDNGQFVTLPFDVVRARQLYRTMFDPLGPTPLKGVTHLIVEPDGPLLQLPPTLLVTDQAGVDAYETRIAKPGADKFDMRGVAWLGRDREVTTAVSARSFTDVRQIAPSTGKRAYLGLGDNAPPFTAATFLSTGGPARGECDWPLETWSHPISAAELQFARTAIGGTQSTIMTGQDFSDTAVEHLPDLRDYRVLHFATHGLVTAPRPQCPARPALLTSFGGQGSDGLLSFKEVFDLKLDADYVILSACDTAGMATIKETREAGVATGGNYALDGLVRAFVGAGARGVIASHWPVPDDYDATKRLITGMFSAPPGTPAGQALREAQVKLMDDANTSHPYYWAAFAIVGDAERPLLQK</sequence>
<dbReference type="Pfam" id="PF12770">
    <property type="entry name" value="CHAT"/>
    <property type="match status" value="1"/>
</dbReference>
<dbReference type="SUPFAM" id="SSF48452">
    <property type="entry name" value="TPR-like"/>
    <property type="match status" value="1"/>
</dbReference>
<evidence type="ECO:0000313" key="5">
    <source>
        <dbReference type="Proteomes" id="UP000033202"/>
    </source>
</evidence>
<keyword evidence="2" id="KW-0732">Signal</keyword>
<dbReference type="OrthoDB" id="9787760at2"/>
<dbReference type="EMBL" id="BBWU01000014">
    <property type="protein sequence ID" value="GAO38371.1"/>
    <property type="molecule type" value="Genomic_DNA"/>
</dbReference>
<comment type="caution">
    <text evidence="4">The sequence shown here is derived from an EMBL/GenBank/DDBJ whole genome shotgun (WGS) entry which is preliminary data.</text>
</comment>
<dbReference type="Pfam" id="PF13374">
    <property type="entry name" value="TPR_10"/>
    <property type="match status" value="1"/>
</dbReference>
<keyword evidence="5" id="KW-1185">Reference proteome</keyword>
<evidence type="ECO:0000259" key="3">
    <source>
        <dbReference type="Pfam" id="PF12770"/>
    </source>
</evidence>
<organism evidence="4 5">
    <name type="scientific">Sphingomonas changbaiensis NBRC 104936</name>
    <dbReference type="NCBI Taxonomy" id="1219043"/>
    <lineage>
        <taxon>Bacteria</taxon>
        <taxon>Pseudomonadati</taxon>
        <taxon>Pseudomonadota</taxon>
        <taxon>Alphaproteobacteria</taxon>
        <taxon>Sphingomonadales</taxon>
        <taxon>Sphingomonadaceae</taxon>
        <taxon>Sphingomonas</taxon>
    </lineage>
</organism>
<dbReference type="Gene3D" id="1.25.40.10">
    <property type="entry name" value="Tetratricopeptide repeat domain"/>
    <property type="match status" value="1"/>
</dbReference>
<proteinExistence type="predicted"/>
<evidence type="ECO:0000256" key="1">
    <source>
        <dbReference type="SAM" id="Coils"/>
    </source>
</evidence>
<dbReference type="InterPro" id="IPR024983">
    <property type="entry name" value="CHAT_dom"/>
</dbReference>
<dbReference type="RefSeq" id="WP_052733732.1">
    <property type="nucleotide sequence ID" value="NZ_BBWU01000014.1"/>
</dbReference>
<protein>
    <recommendedName>
        <fullName evidence="3">CHAT domain-containing protein</fullName>
    </recommendedName>
</protein>
<evidence type="ECO:0000313" key="4">
    <source>
        <dbReference type="EMBL" id="GAO38371.1"/>
    </source>
</evidence>
<name>A0A0E9MLU5_9SPHN</name>
<dbReference type="STRING" id="1219043.SCH01S_14_00360"/>
<dbReference type="Proteomes" id="UP000033202">
    <property type="component" value="Unassembled WGS sequence"/>
</dbReference>
<dbReference type="InterPro" id="IPR011990">
    <property type="entry name" value="TPR-like_helical_dom_sf"/>
</dbReference>
<evidence type="ECO:0000256" key="2">
    <source>
        <dbReference type="SAM" id="SignalP"/>
    </source>
</evidence>
<feature type="signal peptide" evidence="2">
    <location>
        <begin position="1"/>
        <end position="21"/>
    </location>
</feature>
<feature type="domain" description="CHAT" evidence="3">
    <location>
        <begin position="674"/>
        <end position="1005"/>
    </location>
</feature>
<gene>
    <name evidence="4" type="ORF">SCH01S_14_00360</name>
</gene>
<feature type="chain" id="PRO_5002429154" description="CHAT domain-containing protein" evidence="2">
    <location>
        <begin position="22"/>
        <end position="1013"/>
    </location>
</feature>
<feature type="coiled-coil region" evidence="1">
    <location>
        <begin position="556"/>
        <end position="583"/>
    </location>
</feature>
<keyword evidence="1" id="KW-0175">Coiled coil</keyword>
<accession>A0A0E9MLU5</accession>
<dbReference type="AlphaFoldDB" id="A0A0E9MLU5"/>